<dbReference type="InterPro" id="IPR016039">
    <property type="entry name" value="Thiolase-like"/>
</dbReference>
<dbReference type="OrthoDB" id="9808669at2"/>
<evidence type="ECO:0000259" key="4">
    <source>
        <dbReference type="PROSITE" id="PS52004"/>
    </source>
</evidence>
<dbReference type="Pfam" id="PF00109">
    <property type="entry name" value="ketoacyl-synt"/>
    <property type="match status" value="1"/>
</dbReference>
<accession>A0A1H0BPK7</accession>
<keyword evidence="2 3" id="KW-0808">Transferase</keyword>
<dbReference type="SMART" id="SM00825">
    <property type="entry name" value="PKS_KS"/>
    <property type="match status" value="1"/>
</dbReference>
<dbReference type="InterPro" id="IPR020841">
    <property type="entry name" value="PKS_Beta-ketoAc_synthase_dom"/>
</dbReference>
<reference evidence="6" key="1">
    <citation type="submission" date="2016-10" db="EMBL/GenBank/DDBJ databases">
        <authorList>
            <person name="Varghese N."/>
            <person name="Submissions S."/>
        </authorList>
    </citation>
    <scope>NUCLEOTIDE SEQUENCE [LARGE SCALE GENOMIC DNA]</scope>
    <source>
        <strain evidence="6">CGMCC 1.6854</strain>
    </source>
</reference>
<dbReference type="GO" id="GO:0004315">
    <property type="term" value="F:3-oxoacyl-[acyl-carrier-protein] synthase activity"/>
    <property type="evidence" value="ECO:0007669"/>
    <property type="project" value="InterPro"/>
</dbReference>
<dbReference type="GO" id="GO:0005829">
    <property type="term" value="C:cytosol"/>
    <property type="evidence" value="ECO:0007669"/>
    <property type="project" value="TreeGrafter"/>
</dbReference>
<dbReference type="PROSITE" id="PS52004">
    <property type="entry name" value="KS3_2"/>
    <property type="match status" value="1"/>
</dbReference>
<dbReference type="RefSeq" id="WP_090238719.1">
    <property type="nucleotide sequence ID" value="NZ_FNHW01000005.1"/>
</dbReference>
<dbReference type="Pfam" id="PF02801">
    <property type="entry name" value="Ketoacyl-synt_C"/>
    <property type="match status" value="1"/>
</dbReference>
<organism evidence="5 6">
    <name type="scientific">Fictibacillus solisalsi</name>
    <dbReference type="NCBI Taxonomy" id="459525"/>
    <lineage>
        <taxon>Bacteria</taxon>
        <taxon>Bacillati</taxon>
        <taxon>Bacillota</taxon>
        <taxon>Bacilli</taxon>
        <taxon>Bacillales</taxon>
        <taxon>Fictibacillaceae</taxon>
        <taxon>Fictibacillus</taxon>
    </lineage>
</organism>
<dbReference type="InterPro" id="IPR018201">
    <property type="entry name" value="Ketoacyl_synth_AS"/>
</dbReference>
<dbReference type="PROSITE" id="PS00606">
    <property type="entry name" value="KS3_1"/>
    <property type="match status" value="1"/>
</dbReference>
<evidence type="ECO:0000313" key="5">
    <source>
        <dbReference type="EMBL" id="SDN47577.1"/>
    </source>
</evidence>
<dbReference type="PANTHER" id="PTHR11712:SF325">
    <property type="entry name" value="3-OXOACYL-(ACYL-CARRIER-PROTEIN) SYNTHASE II FABF"/>
    <property type="match status" value="1"/>
</dbReference>
<dbReference type="STRING" id="459525.SAMN04488137_4601"/>
<dbReference type="Proteomes" id="UP000199544">
    <property type="component" value="Unassembled WGS sequence"/>
</dbReference>
<keyword evidence="6" id="KW-1185">Reference proteome</keyword>
<dbReference type="InterPro" id="IPR014030">
    <property type="entry name" value="Ketoacyl_synth_N"/>
</dbReference>
<dbReference type="CDD" id="cd00834">
    <property type="entry name" value="KAS_I_II"/>
    <property type="match status" value="1"/>
</dbReference>
<dbReference type="Gene3D" id="3.40.47.10">
    <property type="match status" value="1"/>
</dbReference>
<gene>
    <name evidence="5" type="ORF">SAMN04488137_4601</name>
</gene>
<feature type="domain" description="Ketosynthase family 3 (KS3)" evidence="4">
    <location>
        <begin position="1"/>
        <end position="382"/>
    </location>
</feature>
<dbReference type="InterPro" id="IPR000794">
    <property type="entry name" value="Beta-ketoacyl_synthase"/>
</dbReference>
<protein>
    <submittedName>
        <fullName evidence="5">3-oxoacyl-[acyl-carrier-protein] synthase II</fullName>
    </submittedName>
</protein>
<comment type="similarity">
    <text evidence="1 3">Belongs to the thiolase-like superfamily. Beta-ketoacyl-ACP synthases family.</text>
</comment>
<dbReference type="EMBL" id="FNHW01000005">
    <property type="protein sequence ID" value="SDN47577.1"/>
    <property type="molecule type" value="Genomic_DNA"/>
</dbReference>
<evidence type="ECO:0000313" key="6">
    <source>
        <dbReference type="Proteomes" id="UP000199544"/>
    </source>
</evidence>
<dbReference type="PANTHER" id="PTHR11712">
    <property type="entry name" value="POLYKETIDE SYNTHASE-RELATED"/>
    <property type="match status" value="1"/>
</dbReference>
<evidence type="ECO:0000256" key="3">
    <source>
        <dbReference type="RuleBase" id="RU003694"/>
    </source>
</evidence>
<name>A0A1H0BPK7_9BACL</name>
<proteinExistence type="inferred from homology"/>
<dbReference type="SUPFAM" id="SSF53901">
    <property type="entry name" value="Thiolase-like"/>
    <property type="match status" value="2"/>
</dbReference>
<dbReference type="AlphaFoldDB" id="A0A1H0BPK7"/>
<evidence type="ECO:0000256" key="2">
    <source>
        <dbReference type="ARBA" id="ARBA00022679"/>
    </source>
</evidence>
<sequence length="382" mass="40717">MRSIAVSGISVISSLGSNIEQTWSNMLNKQSGVSQVTLFPVEDQHNRNACEVKDLKSICIPEVYEKGRATSLLITAIDDALFDAGLDESFLQSARCGLSVGTTMGELNGLSREGAHMKYGPHLLAKNVRDYYELGGPSWTLTNACAAGNFSIAKAMDELQSGRVDVMIAAGVDALSWVAFTGFSSLRAMSPDFCSPFDKDRKGLILGEGAAVLILESIEHLQKRSRNSKAVIKGYGLNCDAHHITQPDPDAVGAITAMQEALQHAQLSPKDIQYVSSHGTGTRANDSMESKALFKCFGSGITTSSVKGNIGHTLGAASVIEAALSVKIINEKIIPPTANLHQVDPEVEVHVIKDHPANFDGENIISNAYAFGGINSSIIIGK</sequence>
<evidence type="ECO:0000256" key="1">
    <source>
        <dbReference type="ARBA" id="ARBA00008467"/>
    </source>
</evidence>
<dbReference type="GO" id="GO:0006633">
    <property type="term" value="P:fatty acid biosynthetic process"/>
    <property type="evidence" value="ECO:0007669"/>
    <property type="project" value="InterPro"/>
</dbReference>
<dbReference type="InterPro" id="IPR014031">
    <property type="entry name" value="Ketoacyl_synth_C"/>
</dbReference>